<dbReference type="GO" id="GO:0005975">
    <property type="term" value="P:carbohydrate metabolic process"/>
    <property type="evidence" value="ECO:0007669"/>
    <property type="project" value="InterPro"/>
</dbReference>
<evidence type="ECO:0000256" key="1">
    <source>
        <dbReference type="ARBA" id="ARBA00008558"/>
    </source>
</evidence>
<keyword evidence="2" id="KW-0413">Isomerase</keyword>
<dbReference type="InterPro" id="IPR012341">
    <property type="entry name" value="6hp_glycosidase-like_sf"/>
</dbReference>
<dbReference type="AlphaFoldDB" id="A0A1F6C378"/>
<proteinExistence type="inferred from homology"/>
<evidence type="ECO:0000313" key="3">
    <source>
        <dbReference type="EMBL" id="OGG43666.1"/>
    </source>
</evidence>
<accession>A0A1F6C378</accession>
<name>A0A1F6C378_HANXR</name>
<dbReference type="EMBL" id="MFKF01000428">
    <property type="protein sequence ID" value="OGG43666.1"/>
    <property type="molecule type" value="Genomic_DNA"/>
</dbReference>
<dbReference type="Proteomes" id="UP000178606">
    <property type="component" value="Unassembled WGS sequence"/>
</dbReference>
<gene>
    <name evidence="3" type="ORF">A3F84_25815</name>
</gene>
<dbReference type="PANTHER" id="PTHR15108">
    <property type="entry name" value="N-ACYLGLUCOSAMINE-2-EPIMERASE"/>
    <property type="match status" value="1"/>
</dbReference>
<protein>
    <recommendedName>
        <fullName evidence="5">N-acylglucosamine 2-epimerase</fullName>
    </recommendedName>
</protein>
<dbReference type="GO" id="GO:0016853">
    <property type="term" value="F:isomerase activity"/>
    <property type="evidence" value="ECO:0007669"/>
    <property type="project" value="UniProtKB-KW"/>
</dbReference>
<evidence type="ECO:0000256" key="2">
    <source>
        <dbReference type="ARBA" id="ARBA00023235"/>
    </source>
</evidence>
<evidence type="ECO:0000313" key="4">
    <source>
        <dbReference type="Proteomes" id="UP000178606"/>
    </source>
</evidence>
<dbReference type="InterPro" id="IPR008928">
    <property type="entry name" value="6-hairpin_glycosidase_sf"/>
</dbReference>
<dbReference type="InterPro" id="IPR010819">
    <property type="entry name" value="AGE/CE"/>
</dbReference>
<comment type="caution">
    <text evidence="3">The sequence shown here is derived from an EMBL/GenBank/DDBJ whole genome shotgun (WGS) entry which is preliminary data.</text>
</comment>
<evidence type="ECO:0008006" key="5">
    <source>
        <dbReference type="Google" id="ProtNLM"/>
    </source>
</evidence>
<reference evidence="3 4" key="1">
    <citation type="journal article" date="2016" name="Nat. Commun.">
        <title>Thousands of microbial genomes shed light on interconnected biogeochemical processes in an aquifer system.</title>
        <authorList>
            <person name="Anantharaman K."/>
            <person name="Brown C.T."/>
            <person name="Hug L.A."/>
            <person name="Sharon I."/>
            <person name="Castelle C.J."/>
            <person name="Probst A.J."/>
            <person name="Thomas B.C."/>
            <person name="Singh A."/>
            <person name="Wilkins M.J."/>
            <person name="Karaoz U."/>
            <person name="Brodie E.L."/>
            <person name="Williams K.H."/>
            <person name="Hubbard S.S."/>
            <person name="Banfield J.F."/>
        </authorList>
    </citation>
    <scope>NUCLEOTIDE SEQUENCE [LARGE SCALE GENOMIC DNA]</scope>
    <source>
        <strain evidence="4">RIFCSPLOWO2_12_FULL_64_10</strain>
    </source>
</reference>
<organism evidence="3 4">
    <name type="scientific">Handelsmanbacteria sp. (strain RIFCSPLOWO2_12_FULL_64_10)</name>
    <dbReference type="NCBI Taxonomy" id="1817868"/>
    <lineage>
        <taxon>Bacteria</taxon>
        <taxon>Candidatus Handelsmaniibacteriota</taxon>
    </lineage>
</organism>
<comment type="similarity">
    <text evidence="1">Belongs to the N-acylglucosamine 2-epimerase family.</text>
</comment>
<sequence length="395" mass="45910">MIGGLSLTELRDLYHHLLFDEFIPFWHAHGIDREFGGFVSAIPGQPAPAPKAGWDQGRGIWTFAHLYNRHDRAPRHLEAAQRARAFMLRHGRDERGDWVNGLTREGRVTVGAVSVYTDIYTVHGLVELFRADGDREGLRVAAQTARRIAERIAAPDFQHSLSVYTRPHRVNAVWFFYLSALTDLLQVFPDEGLEEQAAACVRNMLERHLDPRTGLFIELLAPDFSRFDDDQGHEVMPGHSAQACWILMEEARRKKNRAIFHQAVETLRRHIEAGWDPEYGGVFYLIDDRDLRVVDPCKNAWQQEEFLVALMEVYEYTHLPWASEWYGRAHRWAFEKLTDRQHGQWHTVADRQGRPPAAPTRKDLYHYPRMLMRNLESLERQIRRDSRVADPFAES</sequence>
<dbReference type="SUPFAM" id="SSF48208">
    <property type="entry name" value="Six-hairpin glycosidases"/>
    <property type="match status" value="1"/>
</dbReference>
<dbReference type="Gene3D" id="1.50.10.10">
    <property type="match status" value="1"/>
</dbReference>
<dbReference type="Pfam" id="PF07221">
    <property type="entry name" value="GlcNAc_2-epim"/>
    <property type="match status" value="1"/>
</dbReference>